<dbReference type="InterPro" id="IPR019190">
    <property type="entry name" value="EXOV"/>
</dbReference>
<dbReference type="GO" id="GO:0045145">
    <property type="term" value="F:single-stranded DNA 5'-3' DNA exonuclease activity"/>
    <property type="evidence" value="ECO:0007669"/>
    <property type="project" value="InterPro"/>
</dbReference>
<comment type="caution">
    <text evidence="2">The sequence shown here is derived from an EMBL/GenBank/DDBJ whole genome shotgun (WGS) entry which is preliminary data.</text>
</comment>
<accession>A0A835LJD6</accession>
<reference evidence="2 3" key="1">
    <citation type="submission" date="2020-10" db="EMBL/GenBank/DDBJ databases">
        <title>The Coptis chinensis genome and diversification of protoberbering-type alkaloids.</title>
        <authorList>
            <person name="Wang B."/>
            <person name="Shu S."/>
            <person name="Song C."/>
            <person name="Liu Y."/>
        </authorList>
    </citation>
    <scope>NUCLEOTIDE SEQUENCE [LARGE SCALE GENOMIC DNA]</scope>
    <source>
        <strain evidence="2">HL-2020</strain>
        <tissue evidence="2">Leaf</tissue>
    </source>
</reference>
<evidence type="ECO:0000313" key="3">
    <source>
        <dbReference type="Proteomes" id="UP000631114"/>
    </source>
</evidence>
<evidence type="ECO:0000256" key="1">
    <source>
        <dbReference type="ARBA" id="ARBA00009797"/>
    </source>
</evidence>
<evidence type="ECO:0008006" key="4">
    <source>
        <dbReference type="Google" id="ProtNLM"/>
    </source>
</evidence>
<gene>
    <name evidence="2" type="ORF">IFM89_025523</name>
</gene>
<dbReference type="AlphaFoldDB" id="A0A835LJD6"/>
<name>A0A835LJD6_9MAGN</name>
<dbReference type="PANTHER" id="PTHR14464">
    <property type="entry name" value="EXONUCLEASE V"/>
    <property type="match status" value="1"/>
</dbReference>
<dbReference type="GO" id="GO:0036297">
    <property type="term" value="P:interstrand cross-link repair"/>
    <property type="evidence" value="ECO:0007669"/>
    <property type="project" value="TreeGrafter"/>
</dbReference>
<dbReference type="PANTHER" id="PTHR14464:SF4">
    <property type="entry name" value="EXONUCLEASE V"/>
    <property type="match status" value="1"/>
</dbReference>
<proteinExistence type="inferred from homology"/>
<dbReference type="GO" id="GO:0005634">
    <property type="term" value="C:nucleus"/>
    <property type="evidence" value="ECO:0007669"/>
    <property type="project" value="TreeGrafter"/>
</dbReference>
<dbReference type="EMBL" id="JADFTS010000008">
    <property type="protein sequence ID" value="KAF9593814.1"/>
    <property type="molecule type" value="Genomic_DNA"/>
</dbReference>
<evidence type="ECO:0000313" key="2">
    <source>
        <dbReference type="EMBL" id="KAF9593814.1"/>
    </source>
</evidence>
<dbReference type="Proteomes" id="UP000631114">
    <property type="component" value="Unassembled WGS sequence"/>
</dbReference>
<organism evidence="2 3">
    <name type="scientific">Coptis chinensis</name>
    <dbReference type="NCBI Taxonomy" id="261450"/>
    <lineage>
        <taxon>Eukaryota</taxon>
        <taxon>Viridiplantae</taxon>
        <taxon>Streptophyta</taxon>
        <taxon>Embryophyta</taxon>
        <taxon>Tracheophyta</taxon>
        <taxon>Spermatophyta</taxon>
        <taxon>Magnoliopsida</taxon>
        <taxon>Ranunculales</taxon>
        <taxon>Ranunculaceae</taxon>
        <taxon>Coptidoideae</taxon>
        <taxon>Coptis</taxon>
    </lineage>
</organism>
<sequence>MGFISQLYFTSTRSALSSGSPLLLFQKNARSIRSTGDGFSGNQKKVDLPESLLHRFRPNKALSVTDLAEPLWCEKKVEFELNLGKPKVTNAMKAGRARHKQLENEVTKKVKLRRCSIEDIWAEKFMNFIIGRNQLSMDGVTRELPLSNPILHYVEDGYMNMDRCSKSITLLVFRLGLIKDVWTEGVIDEIRMLVTQTTRIPFFVDTKTRFKSTLPSEPQQRIGRCVLLSLSYRRQFCSYNLTLEDLVDVFANTCFTLPQSHEQLLLRYERQGDNSLIGKDRFLYDPDLLNTQIQSSLDFWSGEREAKYVPSGERWKCNYCHYASICPSNSTPVSTQSS</sequence>
<protein>
    <recommendedName>
        <fullName evidence="4">Exonuclease V, chloroplastic</fullName>
    </recommendedName>
</protein>
<dbReference type="Pfam" id="PF09810">
    <property type="entry name" value="Exo5"/>
    <property type="match status" value="2"/>
</dbReference>
<comment type="similarity">
    <text evidence="1">Belongs to the EXO5 family.</text>
</comment>
<keyword evidence="3" id="KW-1185">Reference proteome</keyword>
<dbReference type="OrthoDB" id="354769at2759"/>